<comment type="caution">
    <text evidence="3">The sequence shown here is derived from an EMBL/GenBank/DDBJ whole genome shotgun (WGS) entry which is preliminary data.</text>
</comment>
<sequence>MKRKTAYLFLGVILAFLTACAPNEKFQTGKQYHGFTLVEKKFVDEVNAECLLFQHDKSGARLLKIAADDPNKLFNIAFKTAPENDCGTPHIMEHSVLNGSKNFPVKSPFDVLMKGSLNTFLNAMTGSDITTYPVASMNNKDYFNLVHVYLDAVLNPLIYEDPKILQQEGWHHELESKDGEVVYKGVVYNEMKGAYSSPQRELDYQINKILFPDNTYGVSSGGYPTEIPKLTYEAFVDFHKKYYHPGNSYILLYGDADLDKELQFIDVEYLSGYDLSTEKVEIPLQKPFSAMQEAEKTYAASDDAPTNDQTFLSLSFVAGQSTDRALAMTFDVLTEALVNHESAPLRLALQEAGIGKDVRASFNEAKQNTFQITVQNANPEDKDRFKEAVFSTLERVVEEGLDKTMVEGILNRMEFNMKEGNTPQKGLMYLMLSYQTWFFADNPFIGLEFNAPLEEAKKSLETNLLETTVARQLLNNPHALLMVLKPEPGLQAKIAEATEQELKAFQEGLSEADKDKLIVETEALIEHQKREDTPEALATIPMLELADISSDIEWFEVNKKTVSDVSVLHHDAFTNGILYSNLYFDMRTLPVELIPYARLLSSVLGKLNTENYSFGELDNELNIHTGGFNTYTTTYLEGHSDENLIPKYVVYGKSTTAKAGKMFELTNEVLNNSIFNDTERLKELISRHQARVDSDIKNNGFGYAMTRLRSYYSKSGMYSEQTNGVEYYRFITDLSENFDDKSEEIIAQLAKTAELLFVKENMIGAITCDKKDFEAYSANFETFASNLNADAPQLNNWEFNFEMKNEGLTSASKVQYVVKGYDFKKLGYEYNGKMRVLNQIISTDWLQNQVRVIGGAYGGFSGISQSGNVFFGSYRDPNLAETIENYNNTPTYLEEFEADEKEMTRYIIGTIAQMDGPMTASQKGNRAVQYYFEKTTPEELKAEREAVLSTTSDDIKGMKEMVEDILNQGAICVYGNEEKVKENADLFGEVVNLSE</sequence>
<dbReference type="SMART" id="SM01264">
    <property type="entry name" value="M16C_associated"/>
    <property type="match status" value="1"/>
</dbReference>
<dbReference type="SUPFAM" id="SSF63411">
    <property type="entry name" value="LuxS/MPP-like metallohydrolase"/>
    <property type="match status" value="4"/>
</dbReference>
<dbReference type="Gene3D" id="3.30.830.10">
    <property type="entry name" value="Metalloenzyme, LuxS/M16 peptidase-like"/>
    <property type="match status" value="4"/>
</dbReference>
<evidence type="ECO:0000259" key="2">
    <source>
        <dbReference type="SMART" id="SM01264"/>
    </source>
</evidence>
<reference evidence="3" key="1">
    <citation type="submission" date="2022-11" db="EMBL/GenBank/DDBJ databases">
        <title>Marilongibacter aestuarii gen. nov., sp. nov., isolated from tidal flat sediment.</title>
        <authorList>
            <person name="Jiayan W."/>
        </authorList>
    </citation>
    <scope>NUCLEOTIDE SEQUENCE</scope>
    <source>
        <strain evidence="3">Z1-6</strain>
    </source>
</reference>
<protein>
    <submittedName>
        <fullName evidence="3">Insulinase family protein</fullName>
    </submittedName>
</protein>
<dbReference type="AlphaFoldDB" id="A0A9X3F6H0"/>
<evidence type="ECO:0000256" key="1">
    <source>
        <dbReference type="SAM" id="SignalP"/>
    </source>
</evidence>
<organism evidence="3 4">
    <name type="scientific">Draconibacterium aestuarii</name>
    <dbReference type="NCBI Taxonomy" id="2998507"/>
    <lineage>
        <taxon>Bacteria</taxon>
        <taxon>Pseudomonadati</taxon>
        <taxon>Bacteroidota</taxon>
        <taxon>Bacteroidia</taxon>
        <taxon>Marinilabiliales</taxon>
        <taxon>Prolixibacteraceae</taxon>
        <taxon>Draconibacterium</taxon>
    </lineage>
</organism>
<dbReference type="InterPro" id="IPR013578">
    <property type="entry name" value="Peptidase_M16C_assoc"/>
</dbReference>
<dbReference type="GO" id="GO:0004222">
    <property type="term" value="F:metalloendopeptidase activity"/>
    <property type="evidence" value="ECO:0007669"/>
    <property type="project" value="TreeGrafter"/>
</dbReference>
<evidence type="ECO:0000313" key="3">
    <source>
        <dbReference type="EMBL" id="MCY1721464.1"/>
    </source>
</evidence>
<gene>
    <name evidence="3" type="ORF">OU798_14000</name>
</gene>
<feature type="chain" id="PRO_5040911179" evidence="1">
    <location>
        <begin position="22"/>
        <end position="995"/>
    </location>
</feature>
<dbReference type="RefSeq" id="WP_343333793.1">
    <property type="nucleotide sequence ID" value="NZ_JAPOHD010000027.1"/>
</dbReference>
<name>A0A9X3F6H0_9BACT</name>
<dbReference type="PANTHER" id="PTHR43016">
    <property type="entry name" value="PRESEQUENCE PROTEASE"/>
    <property type="match status" value="1"/>
</dbReference>
<dbReference type="FunFam" id="3.30.830.10:FF:000034">
    <property type="entry name" value="presequence protease 1, chloroplastic/mitochondrial"/>
    <property type="match status" value="1"/>
</dbReference>
<dbReference type="InterPro" id="IPR011249">
    <property type="entry name" value="Metalloenz_LuxS/M16"/>
</dbReference>
<dbReference type="GO" id="GO:0046872">
    <property type="term" value="F:metal ion binding"/>
    <property type="evidence" value="ECO:0007669"/>
    <property type="project" value="InterPro"/>
</dbReference>
<feature type="signal peptide" evidence="1">
    <location>
        <begin position="1"/>
        <end position="21"/>
    </location>
</feature>
<dbReference type="InterPro" id="IPR055130">
    <property type="entry name" value="PreP_C"/>
</dbReference>
<dbReference type="Pfam" id="PF05193">
    <property type="entry name" value="Peptidase_M16_C"/>
    <property type="match status" value="1"/>
</dbReference>
<keyword evidence="1" id="KW-0732">Signal</keyword>
<proteinExistence type="predicted"/>
<evidence type="ECO:0000313" key="4">
    <source>
        <dbReference type="Proteomes" id="UP001145087"/>
    </source>
</evidence>
<dbReference type="Proteomes" id="UP001145087">
    <property type="component" value="Unassembled WGS sequence"/>
</dbReference>
<dbReference type="Pfam" id="PF08367">
    <property type="entry name" value="M16C_assoc"/>
    <property type="match status" value="1"/>
</dbReference>
<dbReference type="EMBL" id="JAPOHD010000027">
    <property type="protein sequence ID" value="MCY1721464.1"/>
    <property type="molecule type" value="Genomic_DNA"/>
</dbReference>
<accession>A0A9X3F6H0</accession>
<dbReference type="InterPro" id="IPR007863">
    <property type="entry name" value="Peptidase_M16_C"/>
</dbReference>
<feature type="domain" description="Peptidase M16C associated" evidence="2">
    <location>
        <begin position="484"/>
        <end position="734"/>
    </location>
</feature>
<dbReference type="GO" id="GO:0016485">
    <property type="term" value="P:protein processing"/>
    <property type="evidence" value="ECO:0007669"/>
    <property type="project" value="TreeGrafter"/>
</dbReference>
<dbReference type="Pfam" id="PF22516">
    <property type="entry name" value="PreP_C"/>
    <property type="match status" value="1"/>
</dbReference>
<dbReference type="PROSITE" id="PS51257">
    <property type="entry name" value="PROKAR_LIPOPROTEIN"/>
    <property type="match status" value="1"/>
</dbReference>
<dbReference type="PANTHER" id="PTHR43016:SF13">
    <property type="entry name" value="PRESEQUENCE PROTEASE, MITOCHONDRIAL"/>
    <property type="match status" value="1"/>
</dbReference>
<keyword evidence="4" id="KW-1185">Reference proteome</keyword>